<comment type="similarity">
    <text evidence="4">Belongs to the archaeal riboflavin kinase family.</text>
</comment>
<dbReference type="SUPFAM" id="SSF82114">
    <property type="entry name" value="Riboflavin kinase-like"/>
    <property type="match status" value="1"/>
</dbReference>
<evidence type="ECO:0000256" key="5">
    <source>
        <dbReference type="ARBA" id="ARBA00011987"/>
    </source>
</evidence>
<dbReference type="Proteomes" id="UP000675968">
    <property type="component" value="Unassembled WGS sequence"/>
</dbReference>
<keyword evidence="8" id="KW-0288">FMN</keyword>
<dbReference type="GO" id="GO:0009231">
    <property type="term" value="P:riboflavin biosynthetic process"/>
    <property type="evidence" value="ECO:0007669"/>
    <property type="project" value="InterPro"/>
</dbReference>
<reference evidence="19" key="1">
    <citation type="submission" date="2021-03" db="EMBL/GenBank/DDBJ databases">
        <authorList>
            <person name="Jaffe A."/>
        </authorList>
    </citation>
    <scope>NUCLEOTIDE SEQUENCE</scope>
    <source>
        <strain evidence="19">RIFCSPLOWO2_01_FULL_AR10_48_17</strain>
    </source>
</reference>
<comment type="catalytic activity">
    <reaction evidence="17">
        <text>riboflavin + CTP = CDP + FMN + H(+)</text>
        <dbReference type="Rhea" id="RHEA:25021"/>
        <dbReference type="ChEBI" id="CHEBI:15378"/>
        <dbReference type="ChEBI" id="CHEBI:37563"/>
        <dbReference type="ChEBI" id="CHEBI:57986"/>
        <dbReference type="ChEBI" id="CHEBI:58069"/>
        <dbReference type="ChEBI" id="CHEBI:58210"/>
        <dbReference type="EC" id="2.7.1.161"/>
    </reaction>
</comment>
<reference evidence="19" key="2">
    <citation type="submission" date="2021-05" db="EMBL/GenBank/DDBJ databases">
        <title>Protein family content uncovers lineage relationships and bacterial pathway maintenance mechanisms in DPANN archaea.</title>
        <authorList>
            <person name="Castelle C.J."/>
            <person name="Meheust R."/>
            <person name="Jaffe A.L."/>
            <person name="Seitz K."/>
            <person name="Gong X."/>
            <person name="Baker B.J."/>
            <person name="Banfield J.F."/>
        </authorList>
    </citation>
    <scope>NUCLEOTIDE SEQUENCE</scope>
    <source>
        <strain evidence="19">RIFCSPLOWO2_01_FULL_AR10_48_17</strain>
    </source>
</reference>
<dbReference type="Pfam" id="PF01982">
    <property type="entry name" value="CTP-dep_RFKase"/>
    <property type="match status" value="1"/>
</dbReference>
<dbReference type="SUPFAM" id="SSF46785">
    <property type="entry name" value="Winged helix' DNA-binding domain"/>
    <property type="match status" value="1"/>
</dbReference>
<evidence type="ECO:0000256" key="9">
    <source>
        <dbReference type="ARBA" id="ARBA00022679"/>
    </source>
</evidence>
<dbReference type="GO" id="GO:0046872">
    <property type="term" value="F:metal ion binding"/>
    <property type="evidence" value="ECO:0007669"/>
    <property type="project" value="UniProtKB-KW"/>
</dbReference>
<accession>A0A8T4LFH8</accession>
<dbReference type="GO" id="GO:0000166">
    <property type="term" value="F:nucleotide binding"/>
    <property type="evidence" value="ECO:0007669"/>
    <property type="project" value="UniProtKB-KW"/>
</dbReference>
<evidence type="ECO:0000256" key="1">
    <source>
        <dbReference type="ARBA" id="ARBA00001946"/>
    </source>
</evidence>
<sequence>MLSDRDLLLLIAAQSGLNKPLKTSTVKLSRLLGFSQQNTSRRITTLEQHGFILRKTIPGGTEISLSDKGKDELRTQFVSLVQLFDPKTPPIVGKVRQGFGEGAHYIKIYNSHLKKTLGFLAFPGTLNLEVDKEKARLFISQLTPLRVEAFTRGDRTYGGLTVYPVKIRSSIGAILIPDRTRHDLNILELVSPDYLRKKFRLSEGDSLEVNP</sequence>
<dbReference type="InterPro" id="IPR023602">
    <property type="entry name" value="Riboflavin_kinase_CTP-dep"/>
</dbReference>
<proteinExistence type="inferred from homology"/>
<evidence type="ECO:0000256" key="16">
    <source>
        <dbReference type="ARBA" id="ARBA00033116"/>
    </source>
</evidence>
<dbReference type="EC" id="2.7.1.161" evidence="5"/>
<dbReference type="InterPro" id="IPR036390">
    <property type="entry name" value="WH_DNA-bd_sf"/>
</dbReference>
<evidence type="ECO:0000259" key="18">
    <source>
        <dbReference type="Pfam" id="PF01982"/>
    </source>
</evidence>
<name>A0A8T4LFH8_9ARCH</name>
<dbReference type="InterPro" id="IPR023465">
    <property type="entry name" value="Riboflavin_kinase_dom_sf"/>
</dbReference>
<dbReference type="EMBL" id="JAGVWC010000012">
    <property type="protein sequence ID" value="MBS3062025.1"/>
    <property type="molecule type" value="Genomic_DNA"/>
</dbReference>
<feature type="domain" description="Riboflavin kinase" evidence="18">
    <location>
        <begin position="95"/>
        <end position="209"/>
    </location>
</feature>
<dbReference type="PANTHER" id="PTHR40706">
    <property type="entry name" value="RIBOFLAVIN KINASE"/>
    <property type="match status" value="1"/>
</dbReference>
<evidence type="ECO:0000256" key="4">
    <source>
        <dbReference type="ARBA" id="ARBA00006428"/>
    </source>
</evidence>
<evidence type="ECO:0000256" key="13">
    <source>
        <dbReference type="ARBA" id="ARBA00022842"/>
    </source>
</evidence>
<evidence type="ECO:0000256" key="10">
    <source>
        <dbReference type="ARBA" id="ARBA00022723"/>
    </source>
</evidence>
<evidence type="ECO:0000256" key="2">
    <source>
        <dbReference type="ARBA" id="ARBA00003072"/>
    </source>
</evidence>
<dbReference type="InterPro" id="IPR036388">
    <property type="entry name" value="WH-like_DNA-bd_sf"/>
</dbReference>
<evidence type="ECO:0000256" key="8">
    <source>
        <dbReference type="ARBA" id="ARBA00022643"/>
    </source>
</evidence>
<organism evidence="19 20">
    <name type="scientific">Candidatus Iainarchaeum sp</name>
    <dbReference type="NCBI Taxonomy" id="3101447"/>
    <lineage>
        <taxon>Archaea</taxon>
        <taxon>Candidatus Iainarchaeota</taxon>
        <taxon>Candidatus Iainarchaeia</taxon>
        <taxon>Candidatus Iainarchaeales</taxon>
        <taxon>Candidatus Iainarchaeaceae</taxon>
        <taxon>Candidatus Iainarchaeum</taxon>
    </lineage>
</organism>
<keyword evidence="11" id="KW-0547">Nucleotide-binding</keyword>
<comment type="caution">
    <text evidence="19">The sequence shown here is derived from an EMBL/GenBank/DDBJ whole genome shotgun (WGS) entry which is preliminary data.</text>
</comment>
<evidence type="ECO:0000256" key="11">
    <source>
        <dbReference type="ARBA" id="ARBA00022741"/>
    </source>
</evidence>
<keyword evidence="10" id="KW-0479">Metal-binding</keyword>
<comment type="function">
    <text evidence="2">Catalyzes the CTP-dependent phosphorylation of riboflavin (vitamin B2) to form flavin mononucleotide (FMN).</text>
</comment>
<evidence type="ECO:0000256" key="14">
    <source>
        <dbReference type="ARBA" id="ARBA00029789"/>
    </source>
</evidence>
<dbReference type="Gene3D" id="1.10.10.10">
    <property type="entry name" value="Winged helix-like DNA-binding domain superfamily/Winged helix DNA-binding domain"/>
    <property type="match status" value="1"/>
</dbReference>
<dbReference type="PANTHER" id="PTHR40706:SF1">
    <property type="entry name" value="RIBOFLAVIN KINASE"/>
    <property type="match status" value="1"/>
</dbReference>
<dbReference type="InterPro" id="IPR039063">
    <property type="entry name" value="RibK_CTP-dep"/>
</dbReference>
<evidence type="ECO:0000256" key="6">
    <source>
        <dbReference type="ARBA" id="ARBA00017394"/>
    </source>
</evidence>
<gene>
    <name evidence="19" type="ORF">J4215_05580</name>
</gene>
<dbReference type="GO" id="GO:0008531">
    <property type="term" value="F:riboflavin kinase activity"/>
    <property type="evidence" value="ECO:0007669"/>
    <property type="project" value="InterPro"/>
</dbReference>
<evidence type="ECO:0000313" key="19">
    <source>
        <dbReference type="EMBL" id="MBS3062025.1"/>
    </source>
</evidence>
<evidence type="ECO:0000256" key="7">
    <source>
        <dbReference type="ARBA" id="ARBA00022630"/>
    </source>
</evidence>
<evidence type="ECO:0000256" key="3">
    <source>
        <dbReference type="ARBA" id="ARBA00005219"/>
    </source>
</evidence>
<dbReference type="Gene3D" id="2.40.30.30">
    <property type="entry name" value="Riboflavin kinase-like"/>
    <property type="match status" value="1"/>
</dbReference>
<keyword evidence="12 19" id="KW-0418">Kinase</keyword>
<keyword evidence="7" id="KW-0285">Flavoprotein</keyword>
<evidence type="ECO:0000256" key="12">
    <source>
        <dbReference type="ARBA" id="ARBA00022777"/>
    </source>
</evidence>
<keyword evidence="9" id="KW-0808">Transferase</keyword>
<keyword evidence="13" id="KW-0460">Magnesium</keyword>
<evidence type="ECO:0000256" key="15">
    <source>
        <dbReference type="ARBA" id="ARBA00030544"/>
    </source>
</evidence>
<evidence type="ECO:0000313" key="20">
    <source>
        <dbReference type="Proteomes" id="UP000675968"/>
    </source>
</evidence>
<evidence type="ECO:0000256" key="17">
    <source>
        <dbReference type="ARBA" id="ARBA00047857"/>
    </source>
</evidence>
<protein>
    <recommendedName>
        <fullName evidence="6">Riboflavin kinase</fullName>
        <ecNumber evidence="5">2.7.1.161</ecNumber>
    </recommendedName>
    <alternativeName>
        <fullName evidence="15">CTP-dependent riboflavin kinase</fullName>
    </alternativeName>
    <alternativeName>
        <fullName evidence="16">CTP:riboflavin 5'-phosphotransferase</fullName>
    </alternativeName>
    <alternativeName>
        <fullName evidence="14">Flavokinase</fullName>
    </alternativeName>
</protein>
<comment type="cofactor">
    <cofactor evidence="1">
        <name>Mg(2+)</name>
        <dbReference type="ChEBI" id="CHEBI:18420"/>
    </cofactor>
</comment>
<dbReference type="AlphaFoldDB" id="A0A8T4LFH8"/>
<comment type="pathway">
    <text evidence="3">Cofactor biosynthesis; FMN biosynthesis; FMN from riboflavin (CTP route): step 1/1.</text>
</comment>